<protein>
    <submittedName>
        <fullName evidence="3">DUF3955 domain-containing protein</fullName>
    </submittedName>
</protein>
<evidence type="ECO:0000313" key="3">
    <source>
        <dbReference type="EMBL" id="RCS21343.1"/>
    </source>
</evidence>
<dbReference type="EMBL" id="QOZG01000065">
    <property type="protein sequence ID" value="RCS21343.1"/>
    <property type="molecule type" value="Genomic_DNA"/>
</dbReference>
<name>A0A368JYT1_9HYPH</name>
<keyword evidence="1" id="KW-1133">Transmembrane helix</keyword>
<evidence type="ECO:0000313" key="4">
    <source>
        <dbReference type="Proteomes" id="UP000253420"/>
    </source>
</evidence>
<dbReference type="Pfam" id="PF13127">
    <property type="entry name" value="DUF3955"/>
    <property type="match status" value="1"/>
</dbReference>
<comment type="caution">
    <text evidence="3">The sequence shown here is derived from an EMBL/GenBank/DDBJ whole genome shotgun (WGS) entry which is preliminary data.</text>
</comment>
<organism evidence="3 4">
    <name type="scientific">Phyllobacterium salinisoli</name>
    <dbReference type="NCBI Taxonomy" id="1899321"/>
    <lineage>
        <taxon>Bacteria</taxon>
        <taxon>Pseudomonadati</taxon>
        <taxon>Pseudomonadota</taxon>
        <taxon>Alphaproteobacteria</taxon>
        <taxon>Hyphomicrobiales</taxon>
        <taxon>Phyllobacteriaceae</taxon>
        <taxon>Phyllobacterium</taxon>
    </lineage>
</organism>
<keyword evidence="4" id="KW-1185">Reference proteome</keyword>
<feature type="domain" description="DUF3955" evidence="2">
    <location>
        <begin position="5"/>
        <end position="53"/>
    </location>
</feature>
<keyword evidence="1" id="KW-0812">Transmembrane</keyword>
<gene>
    <name evidence="3" type="ORF">DUT91_24785</name>
</gene>
<sequence length="68" mass="7428">MSWIVNATLLLAGIACFIALNLIGSYVAKDGVLHEPFALIPIGYLLSFAGILGTLWRIALNFLQERSH</sequence>
<proteinExistence type="predicted"/>
<accession>A0A368JYT1</accession>
<dbReference type="InterPro" id="IPR025016">
    <property type="entry name" value="DUF3955"/>
</dbReference>
<keyword evidence="1" id="KW-0472">Membrane</keyword>
<reference evidence="3 4" key="1">
    <citation type="submission" date="2018-07" db="EMBL/GenBank/DDBJ databases">
        <title>The draft genome of Phyllobacterium salinisoli.</title>
        <authorList>
            <person name="Liu L."/>
            <person name="Li L."/>
            <person name="Zhang X."/>
            <person name="Liang L."/>
        </authorList>
    </citation>
    <scope>NUCLEOTIDE SEQUENCE [LARGE SCALE GENOMIC DNA]</scope>
    <source>
        <strain evidence="3 4">LLAN61</strain>
    </source>
</reference>
<evidence type="ECO:0000259" key="2">
    <source>
        <dbReference type="Pfam" id="PF13127"/>
    </source>
</evidence>
<dbReference type="AlphaFoldDB" id="A0A368JYT1"/>
<dbReference type="OrthoDB" id="8117507at2"/>
<evidence type="ECO:0000256" key="1">
    <source>
        <dbReference type="SAM" id="Phobius"/>
    </source>
</evidence>
<dbReference type="Proteomes" id="UP000253420">
    <property type="component" value="Unassembled WGS sequence"/>
</dbReference>
<feature type="transmembrane region" description="Helical" evidence="1">
    <location>
        <begin position="7"/>
        <end position="27"/>
    </location>
</feature>
<feature type="transmembrane region" description="Helical" evidence="1">
    <location>
        <begin position="39"/>
        <end position="60"/>
    </location>
</feature>